<dbReference type="SUPFAM" id="SSF46894">
    <property type="entry name" value="C-terminal effector domain of the bipartite response regulators"/>
    <property type="match status" value="1"/>
</dbReference>
<dbReference type="FunFam" id="1.10.10.10:FF:000018">
    <property type="entry name" value="DNA-binding response regulator ResD"/>
    <property type="match status" value="1"/>
</dbReference>
<keyword evidence="1 6" id="KW-0597">Phosphoprotein</keyword>
<accession>A0A2M8P1X3</accession>
<feature type="domain" description="Response regulatory" evidence="8">
    <location>
        <begin position="6"/>
        <end position="119"/>
    </location>
</feature>
<dbReference type="PANTHER" id="PTHR48111:SF4">
    <property type="entry name" value="DNA-BINDING DUAL TRANSCRIPTIONAL REGULATOR OMPR"/>
    <property type="match status" value="1"/>
</dbReference>
<dbReference type="GO" id="GO:0000976">
    <property type="term" value="F:transcription cis-regulatory region binding"/>
    <property type="evidence" value="ECO:0007669"/>
    <property type="project" value="TreeGrafter"/>
</dbReference>
<dbReference type="PANTHER" id="PTHR48111">
    <property type="entry name" value="REGULATOR OF RPOS"/>
    <property type="match status" value="1"/>
</dbReference>
<dbReference type="InterPro" id="IPR039420">
    <property type="entry name" value="WalR-like"/>
</dbReference>
<dbReference type="AlphaFoldDB" id="A0A2M8P1X3"/>
<dbReference type="SUPFAM" id="SSF52172">
    <property type="entry name" value="CheY-like"/>
    <property type="match status" value="1"/>
</dbReference>
<evidence type="ECO:0000256" key="3">
    <source>
        <dbReference type="ARBA" id="ARBA00023015"/>
    </source>
</evidence>
<dbReference type="GO" id="GO:0000156">
    <property type="term" value="F:phosphorelay response regulator activity"/>
    <property type="evidence" value="ECO:0007669"/>
    <property type="project" value="TreeGrafter"/>
</dbReference>
<sequence>MQRPTRVLIIEDQVKIVHWLSEFLKQAHFEVLTAYDGRTGLQLFEREKPDVVLLDLMLPDMDGLDVCRAIRQRSDAFIIMITARVEETDRLIGLEIGADDYVTKPFSPREVVARIRALLRRASGALAPNSASQERPLTFGALHLDPNKRLCTLNGEPVSLTPTEFDILHTLMLNRGVPFTRERLINEALGYDYAGYERTIDVHIRNLRRKIERDPQNPQYIQTVFGIGYRFAESEPTEA</sequence>
<dbReference type="PROSITE" id="PS50110">
    <property type="entry name" value="RESPONSE_REGULATORY"/>
    <property type="match status" value="1"/>
</dbReference>
<dbReference type="InterPro" id="IPR001789">
    <property type="entry name" value="Sig_transdc_resp-reg_receiver"/>
</dbReference>
<dbReference type="GO" id="GO:0006355">
    <property type="term" value="P:regulation of DNA-templated transcription"/>
    <property type="evidence" value="ECO:0007669"/>
    <property type="project" value="InterPro"/>
</dbReference>
<feature type="modified residue" description="4-aspartylphosphate" evidence="6">
    <location>
        <position position="55"/>
    </location>
</feature>
<dbReference type="InterPro" id="IPR016032">
    <property type="entry name" value="Sig_transdc_resp-reg_C-effctor"/>
</dbReference>
<dbReference type="EMBL" id="PGTK01000003">
    <property type="protein sequence ID" value="PJF31553.1"/>
    <property type="molecule type" value="Genomic_DNA"/>
</dbReference>
<evidence type="ECO:0000256" key="2">
    <source>
        <dbReference type="ARBA" id="ARBA00023012"/>
    </source>
</evidence>
<reference evidence="10 11" key="1">
    <citation type="submission" date="2017-11" db="EMBL/GenBank/DDBJ databases">
        <title>Evolution of Phototrophy in the Chloroflexi Phylum Driven by Horizontal Gene Transfer.</title>
        <authorList>
            <person name="Ward L.M."/>
            <person name="Hemp J."/>
            <person name="Shih P.M."/>
            <person name="Mcglynn S.E."/>
            <person name="Fischer W."/>
        </authorList>
    </citation>
    <scope>NUCLEOTIDE SEQUENCE [LARGE SCALE GENOMIC DNA]</scope>
    <source>
        <strain evidence="10">CP2_2F</strain>
    </source>
</reference>
<evidence type="ECO:0000256" key="6">
    <source>
        <dbReference type="PROSITE-ProRule" id="PRU00169"/>
    </source>
</evidence>
<evidence type="ECO:0000313" key="11">
    <source>
        <dbReference type="Proteomes" id="UP000228921"/>
    </source>
</evidence>
<dbReference type="FunFam" id="3.40.50.2300:FF:000001">
    <property type="entry name" value="DNA-binding response regulator PhoB"/>
    <property type="match status" value="1"/>
</dbReference>
<evidence type="ECO:0000256" key="5">
    <source>
        <dbReference type="ARBA" id="ARBA00023163"/>
    </source>
</evidence>
<evidence type="ECO:0000256" key="7">
    <source>
        <dbReference type="PROSITE-ProRule" id="PRU01091"/>
    </source>
</evidence>
<dbReference type="InterPro" id="IPR001867">
    <property type="entry name" value="OmpR/PhoB-type_DNA-bd"/>
</dbReference>
<dbReference type="SMART" id="SM00862">
    <property type="entry name" value="Trans_reg_C"/>
    <property type="match status" value="1"/>
</dbReference>
<protein>
    <submittedName>
        <fullName evidence="10">DNA-binding response regulator</fullName>
    </submittedName>
</protein>
<dbReference type="Gene3D" id="6.10.250.690">
    <property type="match status" value="1"/>
</dbReference>
<dbReference type="PROSITE" id="PS51755">
    <property type="entry name" value="OMPR_PHOB"/>
    <property type="match status" value="1"/>
</dbReference>
<keyword evidence="5" id="KW-0804">Transcription</keyword>
<dbReference type="Proteomes" id="UP000228921">
    <property type="component" value="Unassembled WGS sequence"/>
</dbReference>
<feature type="DNA-binding region" description="OmpR/PhoB-type" evidence="7">
    <location>
        <begin position="134"/>
        <end position="233"/>
    </location>
</feature>
<dbReference type="InterPro" id="IPR036388">
    <property type="entry name" value="WH-like_DNA-bd_sf"/>
</dbReference>
<gene>
    <name evidence="10" type="ORF">CUN51_04275</name>
</gene>
<name>A0A2M8P1X3_9CHLR</name>
<dbReference type="Pfam" id="PF00486">
    <property type="entry name" value="Trans_reg_C"/>
    <property type="match status" value="1"/>
</dbReference>
<dbReference type="GO" id="GO:0032993">
    <property type="term" value="C:protein-DNA complex"/>
    <property type="evidence" value="ECO:0007669"/>
    <property type="project" value="TreeGrafter"/>
</dbReference>
<evidence type="ECO:0000256" key="1">
    <source>
        <dbReference type="ARBA" id="ARBA00022553"/>
    </source>
</evidence>
<feature type="domain" description="OmpR/PhoB-type" evidence="9">
    <location>
        <begin position="134"/>
        <end position="233"/>
    </location>
</feature>
<keyword evidence="2" id="KW-0902">Two-component regulatory system</keyword>
<dbReference type="InterPro" id="IPR011006">
    <property type="entry name" value="CheY-like_superfamily"/>
</dbReference>
<organism evidence="10 11">
    <name type="scientific">Candidatus Thermofonsia Clade 1 bacterium</name>
    <dbReference type="NCBI Taxonomy" id="2364210"/>
    <lineage>
        <taxon>Bacteria</taxon>
        <taxon>Bacillati</taxon>
        <taxon>Chloroflexota</taxon>
        <taxon>Candidatus Thermofontia</taxon>
        <taxon>Candidatus Thermofonsia Clade 1</taxon>
    </lineage>
</organism>
<dbReference type="Gene3D" id="1.10.10.10">
    <property type="entry name" value="Winged helix-like DNA-binding domain superfamily/Winged helix DNA-binding domain"/>
    <property type="match status" value="1"/>
</dbReference>
<dbReference type="Gene3D" id="3.40.50.2300">
    <property type="match status" value="1"/>
</dbReference>
<dbReference type="Pfam" id="PF00072">
    <property type="entry name" value="Response_reg"/>
    <property type="match status" value="1"/>
</dbReference>
<dbReference type="SMART" id="SM00448">
    <property type="entry name" value="REC"/>
    <property type="match status" value="1"/>
</dbReference>
<keyword evidence="4 7" id="KW-0238">DNA-binding</keyword>
<dbReference type="GO" id="GO:0005829">
    <property type="term" value="C:cytosol"/>
    <property type="evidence" value="ECO:0007669"/>
    <property type="project" value="TreeGrafter"/>
</dbReference>
<keyword evidence="3" id="KW-0805">Transcription regulation</keyword>
<comment type="caution">
    <text evidence="10">The sequence shown here is derived from an EMBL/GenBank/DDBJ whole genome shotgun (WGS) entry which is preliminary data.</text>
</comment>
<proteinExistence type="predicted"/>
<evidence type="ECO:0000259" key="8">
    <source>
        <dbReference type="PROSITE" id="PS50110"/>
    </source>
</evidence>
<dbReference type="CDD" id="cd00383">
    <property type="entry name" value="trans_reg_C"/>
    <property type="match status" value="1"/>
</dbReference>
<evidence type="ECO:0000313" key="10">
    <source>
        <dbReference type="EMBL" id="PJF31553.1"/>
    </source>
</evidence>
<evidence type="ECO:0000256" key="4">
    <source>
        <dbReference type="ARBA" id="ARBA00023125"/>
    </source>
</evidence>
<evidence type="ECO:0000259" key="9">
    <source>
        <dbReference type="PROSITE" id="PS51755"/>
    </source>
</evidence>